<name>A0AA88H4J8_ARTSF</name>
<comment type="subcellular location">
    <subcellularLocation>
        <location evidence="1">Membrane</location>
        <topology evidence="1">Multi-pass membrane protein</topology>
    </subcellularLocation>
</comment>
<evidence type="ECO:0000256" key="3">
    <source>
        <dbReference type="ARBA" id="ARBA00022692"/>
    </source>
</evidence>
<comment type="caution">
    <text evidence="9">The sequence shown here is derived from an EMBL/GenBank/DDBJ whole genome shotgun (WGS) entry which is preliminary data.</text>
</comment>
<feature type="transmembrane region" description="Helical" evidence="8">
    <location>
        <begin position="73"/>
        <end position="94"/>
    </location>
</feature>
<feature type="transmembrane region" description="Helical" evidence="8">
    <location>
        <begin position="259"/>
        <end position="277"/>
    </location>
</feature>
<dbReference type="GO" id="GO:0005385">
    <property type="term" value="F:zinc ion transmembrane transporter activity"/>
    <property type="evidence" value="ECO:0007669"/>
    <property type="project" value="TreeGrafter"/>
</dbReference>
<keyword evidence="3 8" id="KW-0812">Transmembrane</keyword>
<evidence type="ECO:0000256" key="1">
    <source>
        <dbReference type="ARBA" id="ARBA00004141"/>
    </source>
</evidence>
<dbReference type="EMBL" id="JAVRJZ010005486">
    <property type="protein sequence ID" value="KAK2701358.1"/>
    <property type="molecule type" value="Genomic_DNA"/>
</dbReference>
<evidence type="ECO:0000256" key="2">
    <source>
        <dbReference type="ARBA" id="ARBA00022448"/>
    </source>
</evidence>
<dbReference type="EMBL" id="JAVRJZ010000007">
    <property type="protein sequence ID" value="KAK2720803.1"/>
    <property type="molecule type" value="Genomic_DNA"/>
</dbReference>
<evidence type="ECO:0000313" key="11">
    <source>
        <dbReference type="Proteomes" id="UP001187531"/>
    </source>
</evidence>
<feature type="transmembrane region" description="Helical" evidence="8">
    <location>
        <begin position="46"/>
        <end position="66"/>
    </location>
</feature>
<reference evidence="9" key="1">
    <citation type="submission" date="2023-07" db="EMBL/GenBank/DDBJ databases">
        <title>Chromosome-level genome assembly of Artemia franciscana.</title>
        <authorList>
            <person name="Jo E."/>
        </authorList>
    </citation>
    <scope>NUCLEOTIDE SEQUENCE</scope>
    <source>
        <tissue evidence="9">Whole body</tissue>
    </source>
</reference>
<dbReference type="PANTHER" id="PTHR16950">
    <property type="entry name" value="ZINC TRANSPORTER SLC39A7 HISTIDINE-RICH MEMBRANE PROTEIN KE4"/>
    <property type="match status" value="1"/>
</dbReference>
<dbReference type="GO" id="GO:0006882">
    <property type="term" value="P:intracellular zinc ion homeostasis"/>
    <property type="evidence" value="ECO:0007669"/>
    <property type="project" value="TreeGrafter"/>
</dbReference>
<dbReference type="InterPro" id="IPR003689">
    <property type="entry name" value="ZIP"/>
</dbReference>
<gene>
    <name evidence="10" type="ORF">QYM36_004617</name>
    <name evidence="9" type="ORF">QYM36_019985</name>
</gene>
<evidence type="ECO:0000313" key="10">
    <source>
        <dbReference type="EMBL" id="KAK2720803.1"/>
    </source>
</evidence>
<dbReference type="Pfam" id="PF02535">
    <property type="entry name" value="Zip"/>
    <property type="match status" value="1"/>
</dbReference>
<evidence type="ECO:0000256" key="7">
    <source>
        <dbReference type="SAM" id="MobiDB-lite"/>
    </source>
</evidence>
<protein>
    <submittedName>
        <fullName evidence="9">Uncharacterized protein</fullName>
    </submittedName>
</protein>
<dbReference type="GO" id="GO:0016020">
    <property type="term" value="C:membrane"/>
    <property type="evidence" value="ECO:0007669"/>
    <property type="project" value="UniProtKB-SubCell"/>
</dbReference>
<feature type="region of interest" description="Disordered" evidence="7">
    <location>
        <begin position="158"/>
        <end position="195"/>
    </location>
</feature>
<dbReference type="PANTHER" id="PTHR16950:SF25">
    <property type="entry name" value="ZINC TRANSPORTER SLC39A7"/>
    <property type="match status" value="1"/>
</dbReference>
<evidence type="ECO:0000256" key="4">
    <source>
        <dbReference type="ARBA" id="ARBA00022989"/>
    </source>
</evidence>
<comment type="similarity">
    <text evidence="6">Belongs to the ZIP transporter (TC 2.A.5) family. KE4/Catsup subfamily.</text>
</comment>
<accession>A0AA88H4J8</accession>
<evidence type="ECO:0000256" key="5">
    <source>
        <dbReference type="ARBA" id="ARBA00023136"/>
    </source>
</evidence>
<proteinExistence type="inferred from homology"/>
<feature type="transmembrane region" description="Helical" evidence="8">
    <location>
        <begin position="227"/>
        <end position="247"/>
    </location>
</feature>
<keyword evidence="4 8" id="KW-1133">Transmembrane helix</keyword>
<keyword evidence="2" id="KW-0813">Transport</keyword>
<keyword evidence="11" id="KW-1185">Reference proteome</keyword>
<sequence length="304" mass="33478">MSTWNNQDESESFSKDISEGAIIGTDGVVRGKPETFPATAAELKAFISNKSLFFSFITTKIYYLFLAPMGDSLLKVLISFTSGGILGDAFLHLIPPGMIMMEGAGHGHSHSHDHEHKPHDMSVGLWVIFGILTFLMVDKCVRIAKGGYRHSHSEKFKIEEKEKEAKEAQKDGNKNSDKNGKDTKKNSDSKENTEKTERSIKVAAFLNLAADFTHKFKDGLAKGGSFLVGRPIGIITTVTVFVLVIPHKISFCLNAATSWIIPFIAGGSIYGATVLFIPKILEKSSFKQSIFEIIAFIVGVYYTF</sequence>
<evidence type="ECO:0000256" key="6">
    <source>
        <dbReference type="ARBA" id="ARBA00038485"/>
    </source>
</evidence>
<feature type="transmembrane region" description="Helical" evidence="8">
    <location>
        <begin position="123"/>
        <end position="141"/>
    </location>
</feature>
<evidence type="ECO:0000256" key="8">
    <source>
        <dbReference type="SAM" id="Phobius"/>
    </source>
</evidence>
<dbReference type="Proteomes" id="UP001187531">
    <property type="component" value="Unassembled WGS sequence"/>
</dbReference>
<dbReference type="AlphaFoldDB" id="A0AA88H4J8"/>
<keyword evidence="5 8" id="KW-0472">Membrane</keyword>
<evidence type="ECO:0000313" key="9">
    <source>
        <dbReference type="EMBL" id="KAK2701358.1"/>
    </source>
</evidence>
<organism evidence="9 11">
    <name type="scientific">Artemia franciscana</name>
    <name type="common">Brine shrimp</name>
    <name type="synonym">Artemia sanfranciscana</name>
    <dbReference type="NCBI Taxonomy" id="6661"/>
    <lineage>
        <taxon>Eukaryota</taxon>
        <taxon>Metazoa</taxon>
        <taxon>Ecdysozoa</taxon>
        <taxon>Arthropoda</taxon>
        <taxon>Crustacea</taxon>
        <taxon>Branchiopoda</taxon>
        <taxon>Anostraca</taxon>
        <taxon>Artemiidae</taxon>
        <taxon>Artemia</taxon>
    </lineage>
</organism>